<dbReference type="AlphaFoldDB" id="A0A8J3FCN1"/>
<evidence type="ECO:0000256" key="6">
    <source>
        <dbReference type="ARBA" id="ARBA00022824"/>
    </source>
</evidence>
<dbReference type="PANTHER" id="PTHR12863:SF1">
    <property type="entry name" value="FATTY ACID 2-HYDROXYLASE"/>
    <property type="match status" value="1"/>
</dbReference>
<evidence type="ECO:0000259" key="15">
    <source>
        <dbReference type="Pfam" id="PF04116"/>
    </source>
</evidence>
<dbReference type="InterPro" id="IPR006694">
    <property type="entry name" value="Fatty_acid_hydroxylase"/>
</dbReference>
<evidence type="ECO:0000256" key="14">
    <source>
        <dbReference type="SAM" id="Phobius"/>
    </source>
</evidence>
<keyword evidence="8" id="KW-0862">Zinc</keyword>
<keyword evidence="9 14" id="KW-1133">Transmembrane helix</keyword>
<keyword evidence="17" id="KW-1185">Reference proteome</keyword>
<dbReference type="InterPro" id="IPR014430">
    <property type="entry name" value="Scs7"/>
</dbReference>
<dbReference type="GO" id="GO:0006633">
    <property type="term" value="P:fatty acid biosynthetic process"/>
    <property type="evidence" value="ECO:0007669"/>
    <property type="project" value="UniProtKB-KW"/>
</dbReference>
<organism evidence="16 17">
    <name type="scientific">Pilimelia anulata</name>
    <dbReference type="NCBI Taxonomy" id="53371"/>
    <lineage>
        <taxon>Bacteria</taxon>
        <taxon>Bacillati</taxon>
        <taxon>Actinomycetota</taxon>
        <taxon>Actinomycetes</taxon>
        <taxon>Micromonosporales</taxon>
        <taxon>Micromonosporaceae</taxon>
        <taxon>Pilimelia</taxon>
    </lineage>
</organism>
<gene>
    <name evidence="16" type="ORF">GCM10010123_40960</name>
</gene>
<keyword evidence="6" id="KW-0256">Endoplasmic reticulum</keyword>
<evidence type="ECO:0000256" key="10">
    <source>
        <dbReference type="ARBA" id="ARBA00023002"/>
    </source>
</evidence>
<dbReference type="GO" id="GO:0005506">
    <property type="term" value="F:iron ion binding"/>
    <property type="evidence" value="ECO:0007669"/>
    <property type="project" value="InterPro"/>
</dbReference>
<dbReference type="GO" id="GO:0080132">
    <property type="term" value="F:fatty acid 2-hydroxylase activity"/>
    <property type="evidence" value="ECO:0007669"/>
    <property type="project" value="InterPro"/>
</dbReference>
<keyword evidence="4 14" id="KW-0812">Transmembrane</keyword>
<feature type="transmembrane region" description="Helical" evidence="14">
    <location>
        <begin position="104"/>
        <end position="122"/>
    </location>
</feature>
<evidence type="ECO:0000256" key="5">
    <source>
        <dbReference type="ARBA" id="ARBA00022723"/>
    </source>
</evidence>
<feature type="transmembrane region" description="Helical" evidence="14">
    <location>
        <begin position="22"/>
        <end position="42"/>
    </location>
</feature>
<evidence type="ECO:0000256" key="1">
    <source>
        <dbReference type="ARBA" id="ARBA00001947"/>
    </source>
</evidence>
<name>A0A8J3FCN1_9ACTN</name>
<keyword evidence="3" id="KW-0444">Lipid biosynthesis</keyword>
<keyword evidence="5" id="KW-0479">Metal-binding</keyword>
<evidence type="ECO:0000256" key="7">
    <source>
        <dbReference type="ARBA" id="ARBA00022832"/>
    </source>
</evidence>
<dbReference type="EMBL" id="BMQB01000011">
    <property type="protein sequence ID" value="GGK06993.1"/>
    <property type="molecule type" value="Genomic_DNA"/>
</dbReference>
<evidence type="ECO:0000256" key="3">
    <source>
        <dbReference type="ARBA" id="ARBA00022516"/>
    </source>
</evidence>
<feature type="domain" description="Fatty acid hydroxylase" evidence="15">
    <location>
        <begin position="56"/>
        <end position="194"/>
    </location>
</feature>
<dbReference type="PANTHER" id="PTHR12863">
    <property type="entry name" value="FATTY ACID HYDROXYLASE"/>
    <property type="match status" value="1"/>
</dbReference>
<evidence type="ECO:0000256" key="11">
    <source>
        <dbReference type="ARBA" id="ARBA00023098"/>
    </source>
</evidence>
<comment type="subcellular location">
    <subcellularLocation>
        <location evidence="2">Endoplasmic reticulum membrane</location>
        <topology evidence="2">Multi-pass membrane protein</topology>
    </subcellularLocation>
</comment>
<comment type="cofactor">
    <cofactor evidence="1">
        <name>Zn(2+)</name>
        <dbReference type="ChEBI" id="CHEBI:29105"/>
    </cofactor>
</comment>
<dbReference type="GO" id="GO:0016020">
    <property type="term" value="C:membrane"/>
    <property type="evidence" value="ECO:0007669"/>
    <property type="project" value="InterPro"/>
</dbReference>
<keyword evidence="10" id="KW-0560">Oxidoreductase</keyword>
<comment type="caution">
    <text evidence="16">The sequence shown here is derived from an EMBL/GenBank/DDBJ whole genome shotgun (WGS) entry which is preliminary data.</text>
</comment>
<keyword evidence="7" id="KW-0276">Fatty acid metabolism</keyword>
<evidence type="ECO:0000256" key="2">
    <source>
        <dbReference type="ARBA" id="ARBA00004477"/>
    </source>
</evidence>
<reference evidence="16" key="2">
    <citation type="submission" date="2020-09" db="EMBL/GenBank/DDBJ databases">
        <authorList>
            <person name="Sun Q."/>
            <person name="Ohkuma M."/>
        </authorList>
    </citation>
    <scope>NUCLEOTIDE SEQUENCE</scope>
    <source>
        <strain evidence="16">JCM 3090</strain>
    </source>
</reference>
<evidence type="ECO:0000256" key="12">
    <source>
        <dbReference type="ARBA" id="ARBA00023136"/>
    </source>
</evidence>
<evidence type="ECO:0000313" key="16">
    <source>
        <dbReference type="EMBL" id="GGK06993.1"/>
    </source>
</evidence>
<feature type="transmembrane region" description="Helical" evidence="14">
    <location>
        <begin position="48"/>
        <end position="69"/>
    </location>
</feature>
<dbReference type="RefSeq" id="WP_189171830.1">
    <property type="nucleotide sequence ID" value="NZ_BMQB01000011.1"/>
</dbReference>
<keyword evidence="11" id="KW-0443">Lipid metabolism</keyword>
<sequence>MTAPPVSPPLPRALRLDDLTRGGPGSVVVAYVPLILTASAAGLLNRPWYATAGLLAAGYLLWTLTEYWVHRLLFHFTPRTPRAAALHRFLHGRHHEDPRDPDRLVVPPLVGLPIVALLWLPAALTLPLAAWAPVGAGWLAGYVGYDLLHDHLHRRRPRTALGRWLRRHHLRHHYADDGTAFGVSAPYWDVVFGTRPPAHPRPPAR</sequence>
<keyword evidence="12 14" id="KW-0472">Membrane</keyword>
<evidence type="ECO:0000256" key="13">
    <source>
        <dbReference type="ARBA" id="ARBA00023160"/>
    </source>
</evidence>
<evidence type="ECO:0000313" key="17">
    <source>
        <dbReference type="Proteomes" id="UP000649739"/>
    </source>
</evidence>
<evidence type="ECO:0000256" key="8">
    <source>
        <dbReference type="ARBA" id="ARBA00022833"/>
    </source>
</evidence>
<accession>A0A8J3FCN1</accession>
<keyword evidence="13" id="KW-0275">Fatty acid biosynthesis</keyword>
<reference evidence="16" key="1">
    <citation type="journal article" date="2014" name="Int. J. Syst. Evol. Microbiol.">
        <title>Complete genome sequence of Corynebacterium casei LMG S-19264T (=DSM 44701T), isolated from a smear-ripened cheese.</title>
        <authorList>
            <consortium name="US DOE Joint Genome Institute (JGI-PGF)"/>
            <person name="Walter F."/>
            <person name="Albersmeier A."/>
            <person name="Kalinowski J."/>
            <person name="Ruckert C."/>
        </authorList>
    </citation>
    <scope>NUCLEOTIDE SEQUENCE</scope>
    <source>
        <strain evidence="16">JCM 3090</strain>
    </source>
</reference>
<evidence type="ECO:0000256" key="4">
    <source>
        <dbReference type="ARBA" id="ARBA00022692"/>
    </source>
</evidence>
<dbReference type="Pfam" id="PF04116">
    <property type="entry name" value="FA_hydroxylase"/>
    <property type="match status" value="1"/>
</dbReference>
<protein>
    <recommendedName>
        <fullName evidence="15">Fatty acid hydroxylase domain-containing protein</fullName>
    </recommendedName>
</protein>
<dbReference type="Proteomes" id="UP000649739">
    <property type="component" value="Unassembled WGS sequence"/>
</dbReference>
<feature type="transmembrane region" description="Helical" evidence="14">
    <location>
        <begin position="128"/>
        <end position="148"/>
    </location>
</feature>
<proteinExistence type="predicted"/>
<evidence type="ECO:0000256" key="9">
    <source>
        <dbReference type="ARBA" id="ARBA00022989"/>
    </source>
</evidence>